<comment type="caution">
    <text evidence="2">The sequence shown here is derived from an EMBL/GenBank/DDBJ whole genome shotgun (WGS) entry which is preliminary data.</text>
</comment>
<evidence type="ECO:0000256" key="1">
    <source>
        <dbReference type="SAM" id="MobiDB-lite"/>
    </source>
</evidence>
<gene>
    <name evidence="2" type="ORF">EVAR_97294_1</name>
</gene>
<evidence type="ECO:0000313" key="2">
    <source>
        <dbReference type="EMBL" id="GBP61852.1"/>
    </source>
</evidence>
<keyword evidence="3" id="KW-1185">Reference proteome</keyword>
<accession>A0A4C1XFU9</accession>
<evidence type="ECO:0000313" key="3">
    <source>
        <dbReference type="Proteomes" id="UP000299102"/>
    </source>
</evidence>
<dbReference type="EMBL" id="BGZK01000824">
    <property type="protein sequence ID" value="GBP61852.1"/>
    <property type="molecule type" value="Genomic_DNA"/>
</dbReference>
<organism evidence="2 3">
    <name type="scientific">Eumeta variegata</name>
    <name type="common">Bagworm moth</name>
    <name type="synonym">Eumeta japonica</name>
    <dbReference type="NCBI Taxonomy" id="151549"/>
    <lineage>
        <taxon>Eukaryota</taxon>
        <taxon>Metazoa</taxon>
        <taxon>Ecdysozoa</taxon>
        <taxon>Arthropoda</taxon>
        <taxon>Hexapoda</taxon>
        <taxon>Insecta</taxon>
        <taxon>Pterygota</taxon>
        <taxon>Neoptera</taxon>
        <taxon>Endopterygota</taxon>
        <taxon>Lepidoptera</taxon>
        <taxon>Glossata</taxon>
        <taxon>Ditrysia</taxon>
        <taxon>Tineoidea</taxon>
        <taxon>Psychidae</taxon>
        <taxon>Oiketicinae</taxon>
        <taxon>Eumeta</taxon>
    </lineage>
</organism>
<reference evidence="2 3" key="1">
    <citation type="journal article" date="2019" name="Commun. Biol.">
        <title>The bagworm genome reveals a unique fibroin gene that provides high tensile strength.</title>
        <authorList>
            <person name="Kono N."/>
            <person name="Nakamura H."/>
            <person name="Ohtoshi R."/>
            <person name="Tomita M."/>
            <person name="Numata K."/>
            <person name="Arakawa K."/>
        </authorList>
    </citation>
    <scope>NUCLEOTIDE SEQUENCE [LARGE SCALE GENOMIC DNA]</scope>
</reference>
<dbReference type="AlphaFoldDB" id="A0A4C1XFU9"/>
<proteinExistence type="predicted"/>
<protein>
    <submittedName>
        <fullName evidence="2">Uncharacterized protein</fullName>
    </submittedName>
</protein>
<name>A0A4C1XFU9_EUMVA</name>
<sequence>MCGSIYSLSKRVTRNSASEQTLPTANNIDLVINFARRQVVYRAVTTLRRPCFVSAGGGGAADKPGVGSGRSRRYGAAAATDRAGSPALRLSTSGRLVESINIRSEHKKGN</sequence>
<feature type="region of interest" description="Disordered" evidence="1">
    <location>
        <begin position="55"/>
        <end position="78"/>
    </location>
</feature>
<dbReference type="Proteomes" id="UP000299102">
    <property type="component" value="Unassembled WGS sequence"/>
</dbReference>